<dbReference type="EnsemblMetazoa" id="ISCW022719-RA">
    <property type="protein sequence ID" value="ISCW022719-PA"/>
    <property type="gene ID" value="ISCW022719"/>
</dbReference>
<keyword evidence="4" id="KW-1185">Reference proteome</keyword>
<feature type="compositionally biased region" description="Polar residues" evidence="1">
    <location>
        <begin position="367"/>
        <end position="399"/>
    </location>
</feature>
<evidence type="ECO:0000256" key="1">
    <source>
        <dbReference type="SAM" id="MobiDB-lite"/>
    </source>
</evidence>
<feature type="compositionally biased region" description="Low complexity" evidence="1">
    <location>
        <begin position="342"/>
        <end position="352"/>
    </location>
</feature>
<dbReference type="Proteomes" id="UP000001555">
    <property type="component" value="Unassembled WGS sequence"/>
</dbReference>
<dbReference type="EMBL" id="DS916876">
    <property type="protein sequence ID" value="EEC17052.1"/>
    <property type="molecule type" value="Genomic_DNA"/>
</dbReference>
<feature type="compositionally biased region" description="Acidic residues" evidence="1">
    <location>
        <begin position="1"/>
        <end position="10"/>
    </location>
</feature>
<proteinExistence type="predicted"/>
<feature type="region of interest" description="Disordered" evidence="1">
    <location>
        <begin position="340"/>
        <end position="424"/>
    </location>
</feature>
<protein>
    <submittedName>
        <fullName evidence="2 3">Uncharacterized protein</fullName>
    </submittedName>
</protein>
<dbReference type="AlphaFoldDB" id="B7QDY0"/>
<dbReference type="VEuPathDB" id="VectorBase:ISCI022719"/>
<reference evidence="2 4" key="1">
    <citation type="submission" date="2008-03" db="EMBL/GenBank/DDBJ databases">
        <title>Annotation of Ixodes scapularis.</title>
        <authorList>
            <consortium name="Ixodes scapularis Genome Project Consortium"/>
            <person name="Caler E."/>
            <person name="Hannick L.I."/>
            <person name="Bidwell S."/>
            <person name="Joardar V."/>
            <person name="Thiagarajan M."/>
            <person name="Amedeo P."/>
            <person name="Galinsky K.J."/>
            <person name="Schobel S."/>
            <person name="Inman J."/>
            <person name="Hostetler J."/>
            <person name="Miller J."/>
            <person name="Hammond M."/>
            <person name="Megy K."/>
            <person name="Lawson D."/>
            <person name="Kodira C."/>
            <person name="Sutton G."/>
            <person name="Meyer J."/>
            <person name="Hill C.A."/>
            <person name="Birren B."/>
            <person name="Nene V."/>
            <person name="Collins F."/>
            <person name="Alarcon-Chaidez F."/>
            <person name="Wikel S."/>
            <person name="Strausberg R."/>
        </authorList>
    </citation>
    <scope>NUCLEOTIDE SEQUENCE [LARGE SCALE GENOMIC DNA]</scope>
    <source>
        <strain evidence="4">Wikel</strain>
        <strain evidence="2">Wikel colony</strain>
    </source>
</reference>
<dbReference type="VEuPathDB" id="VectorBase:ISCW022719"/>
<dbReference type="HOGENOM" id="CLU_511211_0_0_1"/>
<dbReference type="InParanoid" id="B7QDY0"/>
<feature type="compositionally biased region" description="Basic and acidic residues" evidence="1">
    <location>
        <begin position="353"/>
        <end position="366"/>
    </location>
</feature>
<feature type="region of interest" description="Disordered" evidence="1">
    <location>
        <begin position="186"/>
        <end position="216"/>
    </location>
</feature>
<organism>
    <name type="scientific">Ixodes scapularis</name>
    <name type="common">Black-legged tick</name>
    <name type="synonym">Deer tick</name>
    <dbReference type="NCBI Taxonomy" id="6945"/>
    <lineage>
        <taxon>Eukaryota</taxon>
        <taxon>Metazoa</taxon>
        <taxon>Ecdysozoa</taxon>
        <taxon>Arthropoda</taxon>
        <taxon>Chelicerata</taxon>
        <taxon>Arachnida</taxon>
        <taxon>Acari</taxon>
        <taxon>Parasitiformes</taxon>
        <taxon>Ixodida</taxon>
        <taxon>Ixodoidea</taxon>
        <taxon>Ixodidae</taxon>
        <taxon>Ixodinae</taxon>
        <taxon>Ixodes</taxon>
    </lineage>
</organism>
<feature type="compositionally biased region" description="Acidic residues" evidence="1">
    <location>
        <begin position="187"/>
        <end position="198"/>
    </location>
</feature>
<feature type="compositionally biased region" description="Basic and acidic residues" evidence="1">
    <location>
        <begin position="206"/>
        <end position="215"/>
    </location>
</feature>
<evidence type="ECO:0000313" key="3">
    <source>
        <dbReference type="EnsemblMetazoa" id="ISCW022719-PA"/>
    </source>
</evidence>
<reference evidence="3" key="2">
    <citation type="submission" date="2020-05" db="UniProtKB">
        <authorList>
            <consortium name="EnsemblMetazoa"/>
        </authorList>
    </citation>
    <scope>IDENTIFICATION</scope>
    <source>
        <strain evidence="3">wikel</strain>
    </source>
</reference>
<feature type="region of interest" description="Disordered" evidence="1">
    <location>
        <begin position="144"/>
        <end position="169"/>
    </location>
</feature>
<gene>
    <name evidence="2" type="ORF">IscW_ISCW022719</name>
</gene>
<accession>B7QDY0</accession>
<feature type="compositionally biased region" description="Basic and acidic residues" evidence="1">
    <location>
        <begin position="406"/>
        <end position="424"/>
    </location>
</feature>
<dbReference type="EMBL" id="ABJB010926010">
    <property type="status" value="NOT_ANNOTATED_CDS"/>
    <property type="molecule type" value="Genomic_DNA"/>
</dbReference>
<feature type="region of interest" description="Disordered" evidence="1">
    <location>
        <begin position="230"/>
        <end position="312"/>
    </location>
</feature>
<feature type="region of interest" description="Disordered" evidence="1">
    <location>
        <begin position="1"/>
        <end position="30"/>
    </location>
</feature>
<name>B7QDY0_IXOSC</name>
<feature type="compositionally biased region" description="Polar residues" evidence="1">
    <location>
        <begin position="235"/>
        <end position="247"/>
    </location>
</feature>
<evidence type="ECO:0000313" key="2">
    <source>
        <dbReference type="EMBL" id="EEC17052.1"/>
    </source>
</evidence>
<dbReference type="PaxDb" id="6945-B7QDY0"/>
<evidence type="ECO:0000313" key="4">
    <source>
        <dbReference type="Proteomes" id="UP000001555"/>
    </source>
</evidence>
<sequence>MQDTTLEDEAIEPKVIATPAPESPSPPSLQSALFHKLKQALSLVATEEKELVTQVPEEVPKTLNEEPVHVSRQFLSLGGQGETAVTRDPGFREFQKRCLVSDNSRALPPVKIHSDCDFVSDSLQLDDLTQKQTIPNIEMVAPQAAGGSSALTQCKTPTAAGTEEPVLPPTPLFELPSTSRLLINSPSEEDSLSEELECNGDGISEEESRRYKTSSEFHASVKNVLRAAVEKRTTADQSANSKASGKNGSKADRRKKRKKSKRKRDTLRRAESLPTPSTSEGSAAEAKSKMSVRGRKSTASDNIRTLSDRSRRTAIAALPYSTGKSSQGSDAYLRYAHLSEASSGVSSSGTSVRQDHKLFRGFEKAPSDQSQTTRPPSNMRGTSTVQSPGSPLASAQSKAGTEMSPSDEKHPQSRHFLSENQKKESSEGFKRSFFESLSSAGYLPFDGDATMRRPTVVVDNRRQYLSDEDCDSLENACGLAKSLQTSCGVKADPSKRSSAVQRSCPVGMPFPREIMKTLLPSFVDLDGCSRVDK</sequence>
<feature type="compositionally biased region" description="Basic residues" evidence="1">
    <location>
        <begin position="252"/>
        <end position="266"/>
    </location>
</feature>